<keyword evidence="2" id="KW-1185">Reference proteome</keyword>
<proteinExistence type="predicted"/>
<sequence>MALPVDQVRGDQVVLVNYQAPQPPERKSLVQHFFETVSENIGAIVGGATGGAVGLLVGGPGGAVAGGVGGAAAGQAFFKYLFQSDPPGKPTIGK</sequence>
<dbReference type="AlphaFoldDB" id="A0A225DBT9"/>
<accession>A0A225DBT9</accession>
<name>A0A225DBT9_9BACT</name>
<dbReference type="Proteomes" id="UP000214646">
    <property type="component" value="Unassembled WGS sequence"/>
</dbReference>
<evidence type="ECO:0000313" key="1">
    <source>
        <dbReference type="EMBL" id="OWK38942.1"/>
    </source>
</evidence>
<organism evidence="1 2">
    <name type="scientific">Fimbriiglobus ruber</name>
    <dbReference type="NCBI Taxonomy" id="1908690"/>
    <lineage>
        <taxon>Bacteria</taxon>
        <taxon>Pseudomonadati</taxon>
        <taxon>Planctomycetota</taxon>
        <taxon>Planctomycetia</taxon>
        <taxon>Gemmatales</taxon>
        <taxon>Gemmataceae</taxon>
        <taxon>Fimbriiglobus</taxon>
    </lineage>
</organism>
<evidence type="ECO:0000313" key="2">
    <source>
        <dbReference type="Proteomes" id="UP000214646"/>
    </source>
</evidence>
<reference evidence="2" key="1">
    <citation type="submission" date="2017-06" db="EMBL/GenBank/DDBJ databases">
        <title>Genome analysis of Fimbriiglobus ruber SP5, the first member of the order Planctomycetales with confirmed chitinolytic capability.</title>
        <authorList>
            <person name="Ravin N.V."/>
            <person name="Rakitin A.L."/>
            <person name="Ivanova A.A."/>
            <person name="Beletsky A.V."/>
            <person name="Kulichevskaya I.S."/>
            <person name="Mardanov A.V."/>
            <person name="Dedysh S.N."/>
        </authorList>
    </citation>
    <scope>NUCLEOTIDE SEQUENCE [LARGE SCALE GENOMIC DNA]</scope>
    <source>
        <strain evidence="2">SP5</strain>
    </source>
</reference>
<gene>
    <name evidence="1" type="ORF">FRUB_06318</name>
</gene>
<evidence type="ECO:0008006" key="3">
    <source>
        <dbReference type="Google" id="ProtNLM"/>
    </source>
</evidence>
<dbReference type="EMBL" id="NIDE01000012">
    <property type="protein sequence ID" value="OWK38942.1"/>
    <property type="molecule type" value="Genomic_DNA"/>
</dbReference>
<protein>
    <recommendedName>
        <fullName evidence="3">Glycine zipper domain-containing protein</fullName>
    </recommendedName>
</protein>
<comment type="caution">
    <text evidence="1">The sequence shown here is derived from an EMBL/GenBank/DDBJ whole genome shotgun (WGS) entry which is preliminary data.</text>
</comment>